<feature type="domain" description="GmrSD restriction endonucleases C-terminal" evidence="2">
    <location>
        <begin position="417"/>
        <end position="551"/>
    </location>
</feature>
<sequence>MKTPKHSLRKIVSYLNNPDEEGGFWLPNIQRPFVWSEEQTCRLFDSILREYPISTLLVWKTRSNIRCRKFIDNFWPEQRNYLAEFYIPQNDKKKCLVLDGQQRLQSLFIGLKGSYEGKELFLDILSGEVAAPDDIKYKFSFRNPAETSFPWIKFKDLVFGDANSFSATQRIIDQANGELTDQDKDKIGRHIAIVFKAFHSDDGISYQELDSTENPQLYTEDDVVEVFIRANSGGTRLGKSDLLFALLTSTWDDANDKMEQLLEKLNRNGFAFTRDFVLKTCLTLLGHGARYEVEKFRKEGVREEIEGCWDKIADATSDVLDYVRGKTFIRCDKALPSYLVLIPLIHFRYHFVEAWRRAKDLDQYLLRSSLTGAFGGTPDQLIDDLVREINRVENVDVKEAFGIIRTQNRSLELTEDRLWKMGYGSETIHLLFNLWYRDFNYTPAYQNNLPQVDHIFPQSVLRGVKTMNPATGRMNLMKYREGDRNQLANCMLLTMQENGSGGKSDQMPEDWFVGPRAESAYLDMHLIPHDRSLWKLDRFDDFVVERGKLIAAKFQWLLVPEISARSPQLDGSRVQKALAYLIDTGILLEDAPLYLSYKGQTFIGKARRAGIELADGFIAAPSAAAVRCYEQAGTVRPSENGWQVWKSADGRTLNALFAEAVDSTDEVPTDPSQDLSRL</sequence>
<proteinExistence type="predicted"/>
<accession>A0ABV2RI76</accession>
<dbReference type="PANTHER" id="PTHR37292:SF2">
    <property type="entry name" value="DUF262 DOMAIN-CONTAINING PROTEIN"/>
    <property type="match status" value="1"/>
</dbReference>
<dbReference type="InterPro" id="IPR004919">
    <property type="entry name" value="GmrSD_N"/>
</dbReference>
<evidence type="ECO:0000259" key="2">
    <source>
        <dbReference type="Pfam" id="PF07510"/>
    </source>
</evidence>
<evidence type="ECO:0000313" key="4">
    <source>
        <dbReference type="Proteomes" id="UP001549291"/>
    </source>
</evidence>
<gene>
    <name evidence="3" type="ORF">ABIF63_000047</name>
</gene>
<evidence type="ECO:0008006" key="5">
    <source>
        <dbReference type="Google" id="ProtNLM"/>
    </source>
</evidence>
<reference evidence="3 4" key="1">
    <citation type="submission" date="2024-06" db="EMBL/GenBank/DDBJ databases">
        <title>Genomic Encyclopedia of Type Strains, Phase V (KMG-V): Genome sequencing to study the core and pangenomes of soil and plant-associated prokaryotes.</title>
        <authorList>
            <person name="Whitman W."/>
        </authorList>
    </citation>
    <scope>NUCLEOTIDE SEQUENCE [LARGE SCALE GENOMIC DNA]</scope>
    <source>
        <strain evidence="3 4">USDA 160</strain>
    </source>
</reference>
<dbReference type="InterPro" id="IPR011089">
    <property type="entry name" value="GmrSD_C"/>
</dbReference>
<keyword evidence="4" id="KW-1185">Reference proteome</keyword>
<protein>
    <recommendedName>
        <fullName evidence="5">DUF262 domain-containing protein</fullName>
    </recommendedName>
</protein>
<organism evidence="3 4">
    <name type="scientific">Bradyrhizobium japonicum</name>
    <dbReference type="NCBI Taxonomy" id="375"/>
    <lineage>
        <taxon>Bacteria</taxon>
        <taxon>Pseudomonadati</taxon>
        <taxon>Pseudomonadota</taxon>
        <taxon>Alphaproteobacteria</taxon>
        <taxon>Hyphomicrobiales</taxon>
        <taxon>Nitrobacteraceae</taxon>
        <taxon>Bradyrhizobium</taxon>
    </lineage>
</organism>
<evidence type="ECO:0000313" key="3">
    <source>
        <dbReference type="EMBL" id="MET4715944.1"/>
    </source>
</evidence>
<dbReference type="Proteomes" id="UP001549291">
    <property type="component" value="Unassembled WGS sequence"/>
</dbReference>
<dbReference type="PANTHER" id="PTHR37292">
    <property type="entry name" value="VNG6097C"/>
    <property type="match status" value="1"/>
</dbReference>
<dbReference type="Pfam" id="PF03235">
    <property type="entry name" value="GmrSD_N"/>
    <property type="match status" value="1"/>
</dbReference>
<dbReference type="Pfam" id="PF07510">
    <property type="entry name" value="GmrSD_C"/>
    <property type="match status" value="1"/>
</dbReference>
<dbReference type="EMBL" id="JBEPTQ010000001">
    <property type="protein sequence ID" value="MET4715944.1"/>
    <property type="molecule type" value="Genomic_DNA"/>
</dbReference>
<comment type="caution">
    <text evidence="3">The sequence shown here is derived from an EMBL/GenBank/DDBJ whole genome shotgun (WGS) entry which is preliminary data.</text>
</comment>
<dbReference type="RefSeq" id="WP_354269808.1">
    <property type="nucleotide sequence ID" value="NZ_JBEPTQ010000001.1"/>
</dbReference>
<feature type="domain" description="GmrSD restriction endonucleases N-terminal" evidence="1">
    <location>
        <begin position="16"/>
        <end position="247"/>
    </location>
</feature>
<name>A0ABV2RI76_BRAJP</name>
<evidence type="ECO:0000259" key="1">
    <source>
        <dbReference type="Pfam" id="PF03235"/>
    </source>
</evidence>